<dbReference type="Proteomes" id="UP000016569">
    <property type="component" value="Unassembled WGS sequence"/>
</dbReference>
<comment type="similarity">
    <text evidence="2">Belongs to the TrbL/VirB6 family.</text>
</comment>
<dbReference type="GO" id="GO:0030255">
    <property type="term" value="P:protein secretion by the type IV secretion system"/>
    <property type="evidence" value="ECO:0007669"/>
    <property type="project" value="InterPro"/>
</dbReference>
<keyword evidence="4 7" id="KW-1133">Transmembrane helix</keyword>
<dbReference type="InterPro" id="IPR014150">
    <property type="entry name" value="Conjugal_tfr_TrbL"/>
</dbReference>
<feature type="region of interest" description="Disordered" evidence="6">
    <location>
        <begin position="369"/>
        <end position="446"/>
    </location>
</feature>
<evidence type="ECO:0000313" key="8">
    <source>
        <dbReference type="EMBL" id="GAD60057.1"/>
    </source>
</evidence>
<dbReference type="InterPro" id="IPR007688">
    <property type="entry name" value="Conjugal_tfr_TrbL/VirB6"/>
</dbReference>
<gene>
    <name evidence="8" type="ORF">MBEBAB_2307</name>
</gene>
<feature type="compositionally biased region" description="Low complexity" evidence="6">
    <location>
        <begin position="379"/>
        <end position="393"/>
    </location>
</feature>
<dbReference type="Pfam" id="PF04610">
    <property type="entry name" value="TrbL"/>
    <property type="match status" value="1"/>
</dbReference>
<dbReference type="OrthoDB" id="9788052at2"/>
<evidence type="ECO:0000256" key="2">
    <source>
        <dbReference type="ARBA" id="ARBA00007802"/>
    </source>
</evidence>
<dbReference type="GO" id="GO:0016020">
    <property type="term" value="C:membrane"/>
    <property type="evidence" value="ECO:0007669"/>
    <property type="project" value="UniProtKB-SubCell"/>
</dbReference>
<feature type="transmembrane region" description="Helical" evidence="7">
    <location>
        <begin position="210"/>
        <end position="228"/>
    </location>
</feature>
<evidence type="ECO:0000256" key="5">
    <source>
        <dbReference type="ARBA" id="ARBA00023136"/>
    </source>
</evidence>
<feature type="transmembrane region" description="Helical" evidence="7">
    <location>
        <begin position="170"/>
        <end position="189"/>
    </location>
</feature>
<feature type="transmembrane region" description="Helical" evidence="7">
    <location>
        <begin position="63"/>
        <end position="80"/>
    </location>
</feature>
<evidence type="ECO:0000256" key="4">
    <source>
        <dbReference type="ARBA" id="ARBA00022989"/>
    </source>
</evidence>
<feature type="transmembrane region" description="Helical" evidence="7">
    <location>
        <begin position="142"/>
        <end position="164"/>
    </location>
</feature>
<protein>
    <submittedName>
        <fullName evidence="8">Conjugative transfer protein TrbL</fullName>
    </submittedName>
</protein>
<dbReference type="RefSeq" id="WP_021698151.1">
    <property type="nucleotide sequence ID" value="NZ_BATC01000050.1"/>
</dbReference>
<reference evidence="9" key="1">
    <citation type="journal article" date="2013" name="Genome Announc.">
        <title>Draft Genome Sequence of the Dimorphic Prosthecate Bacterium Brevundimonas abyssalis TAR-001T.</title>
        <authorList>
            <person name="Tsubouchi T."/>
            <person name="Nishi S."/>
            <person name="Usui K."/>
            <person name="Shimane Y."/>
            <person name="Takaki Y."/>
            <person name="Maruyama T."/>
            <person name="Hatada Y."/>
        </authorList>
    </citation>
    <scope>NUCLEOTIDE SEQUENCE [LARGE SCALE GENOMIC DNA]</scope>
    <source>
        <strain evidence="9">TAR-001</strain>
    </source>
</reference>
<comment type="subcellular location">
    <subcellularLocation>
        <location evidence="1">Membrane</location>
        <topology evidence="1">Multi-pass membrane protein</topology>
    </subcellularLocation>
</comment>
<proteinExistence type="inferred from homology"/>
<name>A0A8E0NCV3_9CAUL</name>
<feature type="compositionally biased region" description="Gly residues" evidence="6">
    <location>
        <begin position="394"/>
        <end position="422"/>
    </location>
</feature>
<evidence type="ECO:0000256" key="1">
    <source>
        <dbReference type="ARBA" id="ARBA00004141"/>
    </source>
</evidence>
<evidence type="ECO:0000256" key="6">
    <source>
        <dbReference type="SAM" id="MobiDB-lite"/>
    </source>
</evidence>
<keyword evidence="5 7" id="KW-0472">Membrane</keyword>
<evidence type="ECO:0000313" key="9">
    <source>
        <dbReference type="Proteomes" id="UP000016569"/>
    </source>
</evidence>
<keyword evidence="9" id="KW-1185">Reference proteome</keyword>
<accession>A0A8E0NCV3</accession>
<evidence type="ECO:0000256" key="7">
    <source>
        <dbReference type="SAM" id="Phobius"/>
    </source>
</evidence>
<organism evidence="8 9">
    <name type="scientific">Brevundimonas abyssalis TAR-001</name>
    <dbReference type="NCBI Taxonomy" id="1391729"/>
    <lineage>
        <taxon>Bacteria</taxon>
        <taxon>Pseudomonadati</taxon>
        <taxon>Pseudomonadota</taxon>
        <taxon>Alphaproteobacteria</taxon>
        <taxon>Caulobacterales</taxon>
        <taxon>Caulobacteraceae</taxon>
        <taxon>Brevundimonas</taxon>
    </lineage>
</organism>
<evidence type="ECO:0000256" key="3">
    <source>
        <dbReference type="ARBA" id="ARBA00022692"/>
    </source>
</evidence>
<dbReference type="NCBIfam" id="TIGR02783">
    <property type="entry name" value="TrbL_P"/>
    <property type="match status" value="1"/>
</dbReference>
<sequence length="471" mass="46578">MDPAPDFNIIDRFMAAFVAYIDSGFGLLGPDVAFLTTVLIGIDITLAGLWWAMDGDRDVIGRFIKKILYVGLFALILSNFQFLSDVIYRSFAGLGLTAGGSGLAADDLLRPGRLASVGFEAAHPLIEAIEDMMGFPQVFGHLMTVVILLVAWLLVVLAFFILAIQLFVAVIEFKLTTLAGFVLVPFALFNKTSFLAERVLGNVIASGLKVMVLAVIVGIGTGLFGGFIEAGGGEPDTASAMTLVLGALSLLGLGIFGPGIAAGLVTGAPQLGAGAAIGTAAGVAIAGIGGAAIGARALGAVGSAGMGAIKAGTAMGSAAQASYQIGQAGAGSSSVAAGLGGVAGAAGGAARQGVGAVANRIAQPFRDSIQSGRDAAWRATGGAPPASTASAGAVGAGGATGSAGSSGGAAAGGDAAGGGAPVGGAAPSTPPAWARQMRGEQTRRYRHQMLLHTLKDGDRGGLGINPSLKED</sequence>
<dbReference type="NCBIfam" id="NF010449">
    <property type="entry name" value="PRK13875.1"/>
    <property type="match status" value="1"/>
</dbReference>
<comment type="caution">
    <text evidence="8">The sequence shown here is derived from an EMBL/GenBank/DDBJ whole genome shotgun (WGS) entry which is preliminary data.</text>
</comment>
<feature type="transmembrane region" description="Helical" evidence="7">
    <location>
        <begin position="271"/>
        <end position="293"/>
    </location>
</feature>
<keyword evidence="3 7" id="KW-0812">Transmembrane</keyword>
<dbReference type="AlphaFoldDB" id="A0A8E0NCV3"/>
<feature type="transmembrane region" description="Helical" evidence="7">
    <location>
        <begin position="32"/>
        <end position="51"/>
    </location>
</feature>
<feature type="transmembrane region" description="Helical" evidence="7">
    <location>
        <begin position="240"/>
        <end position="264"/>
    </location>
</feature>
<dbReference type="EMBL" id="BATC01000050">
    <property type="protein sequence ID" value="GAD60057.1"/>
    <property type="molecule type" value="Genomic_DNA"/>
</dbReference>